<feature type="transmembrane region" description="Helical" evidence="1">
    <location>
        <begin position="393"/>
        <end position="415"/>
    </location>
</feature>
<keyword evidence="3" id="KW-1185">Reference proteome</keyword>
<feature type="transmembrane region" description="Helical" evidence="1">
    <location>
        <begin position="679"/>
        <end position="698"/>
    </location>
</feature>
<feature type="transmembrane region" description="Helical" evidence="1">
    <location>
        <begin position="279"/>
        <end position="299"/>
    </location>
</feature>
<sequence length="708" mass="80704">MSGTKNSAARHSMDRYALIYYTLLTLAIFLPLFRPGYILTLDTIWAPHRNYLADHILSNAIGGQTPFLALLQFLELILPSWATQKIILFSAFLMSGISAHISAPSKSVHGKYFSGTLYAINPFIYTRFLAGHLYLLLAYAFVPLAIRSFSDFLEDRTKWKRALLWTTIVGILDMHVLLTVFFIQLCIFVFAVYDKKEERKNIIKSTVHLGLVYLAVNMFWILPVFSSVFQGSSFLGQISTPDLSAFTASGTISGNILLSNAMMYGFWRGGYEYPFHFAPKWIFVLLFTAILFLAVHGFLYNTKKPLHKGLVLSAMISLVLAGGISYPYFAPIFEYLFDHLFIFKGMRDSQKFVGVLVLAYSFLGSLGVDELLNGFRNSKRIELASKNKQKICSIALAVLIIAVPLVYSFTIFNGFHGQIEPKDYPPEWYDVNDLLNNDTEDFDVLFFPWHLYMSFSWSDRRIANPAGIFFEKPTMIGENAEVGNIQTQSSKPTQHYVGYLLEHKNEINNFGELIVPLNVRYLVLAKDVDYYQYDFLYDQSDLELVMENEELVVFKNLHNTSRVREVNSLIEIKNWAELVELSKTVDINEHGYLITSADTEGIEMDAIDTSEKELNYTKVSPFKYHLHDSAEYILFTSPDHDQNGWVIDSGKSLDSAGLTSIFTTSDNIAGSRDIYYEPFNTYIIGAFISILMTAIILLHRYRRSILQS</sequence>
<keyword evidence="1" id="KW-0812">Transmembrane</keyword>
<keyword evidence="1" id="KW-0472">Membrane</keyword>
<evidence type="ECO:0000313" key="3">
    <source>
        <dbReference type="Proteomes" id="UP000001979"/>
    </source>
</evidence>
<feature type="transmembrane region" description="Helical" evidence="1">
    <location>
        <begin position="311"/>
        <end position="332"/>
    </location>
</feature>
<feature type="transmembrane region" description="Helical" evidence="1">
    <location>
        <begin position="211"/>
        <end position="231"/>
    </location>
</feature>
<dbReference type="KEGG" id="mbu:Mbur_2223"/>
<feature type="transmembrane region" description="Helical" evidence="1">
    <location>
        <begin position="18"/>
        <end position="36"/>
    </location>
</feature>
<feature type="transmembrane region" description="Helical" evidence="1">
    <location>
        <begin position="163"/>
        <end position="191"/>
    </location>
</feature>
<dbReference type="Proteomes" id="UP000001979">
    <property type="component" value="Chromosome"/>
</dbReference>
<organism evidence="2 3">
    <name type="scientific">Methanococcoides burtonii (strain DSM 6242 / NBRC 107633 / OCM 468 / ACE-M)</name>
    <dbReference type="NCBI Taxonomy" id="259564"/>
    <lineage>
        <taxon>Archaea</taxon>
        <taxon>Methanobacteriati</taxon>
        <taxon>Methanobacteriota</taxon>
        <taxon>Stenosarchaea group</taxon>
        <taxon>Methanomicrobia</taxon>
        <taxon>Methanosarcinales</taxon>
        <taxon>Methanosarcinaceae</taxon>
        <taxon>Methanococcoides</taxon>
    </lineage>
</organism>
<protein>
    <submittedName>
        <fullName evidence="2">Uncharacterized protein</fullName>
    </submittedName>
</protein>
<gene>
    <name evidence="2" type="ordered locus">Mbur_2223</name>
</gene>
<reference evidence="3" key="1">
    <citation type="journal article" date="2009" name="ISME J.">
        <title>The genome sequence of the psychrophilic archaeon, Methanococcoides burtonii: the role of genome evolution in cold adaptation.</title>
        <authorList>
            <person name="Allen M.A."/>
            <person name="Lauro F.M."/>
            <person name="Williams T.J."/>
            <person name="Burg D."/>
            <person name="Siddiqui K.S."/>
            <person name="De Francisci D."/>
            <person name="Chong K.W."/>
            <person name="Pilak O."/>
            <person name="Chew H.H."/>
            <person name="De Maere M.Z."/>
            <person name="Ting L."/>
            <person name="Katrib M."/>
            <person name="Ng C."/>
            <person name="Sowers K.R."/>
            <person name="Galperin M.Y."/>
            <person name="Anderson I.J."/>
            <person name="Ivanova N."/>
            <person name="Dalin E."/>
            <person name="Martinez M."/>
            <person name="Lapidus A."/>
            <person name="Hauser L."/>
            <person name="Land M."/>
            <person name="Thomas T."/>
            <person name="Cavicchioli R."/>
        </authorList>
    </citation>
    <scope>NUCLEOTIDE SEQUENCE [LARGE SCALE GENOMIC DNA]</scope>
    <source>
        <strain evidence="3">DSM 6242 / NBRC 107633 / OCM 468 / ACE-M</strain>
    </source>
</reference>
<keyword evidence="1" id="KW-1133">Transmembrane helix</keyword>
<evidence type="ECO:0000313" key="2">
    <source>
        <dbReference type="EMBL" id="ABE53086.1"/>
    </source>
</evidence>
<dbReference type="EMBL" id="CP000300">
    <property type="protein sequence ID" value="ABE53086.1"/>
    <property type="molecule type" value="Genomic_DNA"/>
</dbReference>
<accession>Q12TZ0</accession>
<dbReference type="AlphaFoldDB" id="Q12TZ0"/>
<proteinExistence type="predicted"/>
<feature type="transmembrane region" description="Helical" evidence="1">
    <location>
        <begin position="352"/>
        <end position="372"/>
    </location>
</feature>
<evidence type="ECO:0000256" key="1">
    <source>
        <dbReference type="SAM" id="Phobius"/>
    </source>
</evidence>
<dbReference type="HOGENOM" id="CLU_468231_0_0_2"/>
<dbReference type="OrthoDB" id="307366at2157"/>
<dbReference type="GeneID" id="3998835"/>
<name>Q12TZ0_METBU</name>
<dbReference type="STRING" id="259564.Mbur_2223"/>
<feature type="transmembrane region" description="Helical" evidence="1">
    <location>
        <begin position="123"/>
        <end position="142"/>
    </location>
</feature>
<dbReference type="RefSeq" id="WP_011500222.1">
    <property type="nucleotide sequence ID" value="NC_007955.1"/>
</dbReference>
<feature type="transmembrane region" description="Helical" evidence="1">
    <location>
        <begin position="86"/>
        <end position="103"/>
    </location>
</feature>